<keyword evidence="3 10" id="KW-0808">Transferase</keyword>
<evidence type="ECO:0000256" key="11">
    <source>
        <dbReference type="SAM" id="MobiDB-lite"/>
    </source>
</evidence>
<dbReference type="InterPro" id="IPR030457">
    <property type="entry name" value="ELO_CS"/>
</dbReference>
<dbReference type="GO" id="GO:0030148">
    <property type="term" value="P:sphingolipid biosynthetic process"/>
    <property type="evidence" value="ECO:0007669"/>
    <property type="project" value="TreeGrafter"/>
</dbReference>
<evidence type="ECO:0000256" key="1">
    <source>
        <dbReference type="ARBA" id="ARBA00004141"/>
    </source>
</evidence>
<evidence type="ECO:0000313" key="12">
    <source>
        <dbReference type="EMBL" id="CAL5134020.1"/>
    </source>
</evidence>
<dbReference type="GO" id="GO:0005789">
    <property type="term" value="C:endoplasmic reticulum membrane"/>
    <property type="evidence" value="ECO:0007669"/>
    <property type="project" value="TreeGrafter"/>
</dbReference>
<feature type="transmembrane region" description="Helical" evidence="10">
    <location>
        <begin position="81"/>
        <end position="104"/>
    </location>
</feature>
<keyword evidence="8 10" id="KW-0472">Membrane</keyword>
<dbReference type="GO" id="GO:0019367">
    <property type="term" value="P:fatty acid elongation, saturated fatty acid"/>
    <property type="evidence" value="ECO:0007669"/>
    <property type="project" value="TreeGrafter"/>
</dbReference>
<evidence type="ECO:0000313" key="13">
    <source>
        <dbReference type="Proteomes" id="UP001497525"/>
    </source>
</evidence>
<dbReference type="GO" id="GO:0042761">
    <property type="term" value="P:very long-chain fatty acid biosynthetic process"/>
    <property type="evidence" value="ECO:0007669"/>
    <property type="project" value="TreeGrafter"/>
</dbReference>
<name>A0AAV2TB81_CALDB</name>
<dbReference type="AlphaFoldDB" id="A0AAV2TB81"/>
<feature type="transmembrane region" description="Helical" evidence="10">
    <location>
        <begin position="124"/>
        <end position="148"/>
    </location>
</feature>
<evidence type="ECO:0000256" key="8">
    <source>
        <dbReference type="ARBA" id="ARBA00023136"/>
    </source>
</evidence>
<reference evidence="12" key="1">
    <citation type="submission" date="2024-06" db="EMBL/GenBank/DDBJ databases">
        <authorList>
            <person name="Liu X."/>
            <person name="Lenzi L."/>
            <person name="Haldenby T S."/>
            <person name="Uol C."/>
        </authorList>
    </citation>
    <scope>NUCLEOTIDE SEQUENCE</scope>
</reference>
<comment type="catalytic activity">
    <reaction evidence="10">
        <text>a very-long-chain acyl-CoA + malonyl-CoA + H(+) = a very-long-chain 3-oxoacyl-CoA + CO2 + CoA</text>
        <dbReference type="Rhea" id="RHEA:32727"/>
        <dbReference type="ChEBI" id="CHEBI:15378"/>
        <dbReference type="ChEBI" id="CHEBI:16526"/>
        <dbReference type="ChEBI" id="CHEBI:57287"/>
        <dbReference type="ChEBI" id="CHEBI:57384"/>
        <dbReference type="ChEBI" id="CHEBI:90725"/>
        <dbReference type="ChEBI" id="CHEBI:90736"/>
        <dbReference type="EC" id="2.3.1.199"/>
    </reaction>
</comment>
<keyword evidence="5 10" id="KW-0276">Fatty acid metabolism</keyword>
<dbReference type="Pfam" id="PF01151">
    <property type="entry name" value="ELO"/>
    <property type="match status" value="1"/>
</dbReference>
<evidence type="ECO:0000256" key="5">
    <source>
        <dbReference type="ARBA" id="ARBA00022832"/>
    </source>
</evidence>
<gene>
    <name evidence="12" type="ORF">CDAUBV1_LOCUS7254</name>
</gene>
<dbReference type="GO" id="GO:0009922">
    <property type="term" value="F:fatty acid elongase activity"/>
    <property type="evidence" value="ECO:0007669"/>
    <property type="project" value="UniProtKB-EC"/>
</dbReference>
<dbReference type="Proteomes" id="UP001497525">
    <property type="component" value="Unassembled WGS sequence"/>
</dbReference>
<evidence type="ECO:0000256" key="9">
    <source>
        <dbReference type="ARBA" id="ARBA00023160"/>
    </source>
</evidence>
<dbReference type="GO" id="GO:0034625">
    <property type="term" value="P:fatty acid elongation, monounsaturated fatty acid"/>
    <property type="evidence" value="ECO:0007669"/>
    <property type="project" value="TreeGrafter"/>
</dbReference>
<keyword evidence="7 10" id="KW-0443">Lipid metabolism</keyword>
<proteinExistence type="inferred from homology"/>
<evidence type="ECO:0000256" key="4">
    <source>
        <dbReference type="ARBA" id="ARBA00022692"/>
    </source>
</evidence>
<keyword evidence="4 10" id="KW-0812">Transmembrane</keyword>
<sequence>MSFLFSHLGELIPPKSDPRADTYPLMKSWSPTALISLAYVLGVCAWRSELKKRHDVQKRIASNGKKTAQSHRWGLIQCLMVFYNISMVCYSGFLLVSSVVYAAKLGYGLGCVPKPDPNDRRTDIVVFLGYLFYFSKFIEMLDTVFFLWRGKVDQVTFLHVFHHAAMPPSIWWGMKYAPGGIVYMFVVANSFIHVIMYTYYGLAAAGLYKYLWWKNYLTLAQMLQFVVLIVHQGQIFVRSTPCDYPKIFPAAIIFYATVFLILFGNFYVQAYWRKQRLAKRYKTSSESSTIDKTVTNGFVTKNGTMANGFVKNGSSRNGIVANGHLPSHVADSGELRERKRRS</sequence>
<keyword evidence="9 10" id="KW-0275">Fatty acid biosynthesis</keyword>
<feature type="transmembrane region" description="Helical" evidence="10">
    <location>
        <begin position="215"/>
        <end position="235"/>
    </location>
</feature>
<organism evidence="12 13">
    <name type="scientific">Calicophoron daubneyi</name>
    <name type="common">Rumen fluke</name>
    <name type="synonym">Paramphistomum daubneyi</name>
    <dbReference type="NCBI Taxonomy" id="300641"/>
    <lineage>
        <taxon>Eukaryota</taxon>
        <taxon>Metazoa</taxon>
        <taxon>Spiralia</taxon>
        <taxon>Lophotrochozoa</taxon>
        <taxon>Platyhelminthes</taxon>
        <taxon>Trematoda</taxon>
        <taxon>Digenea</taxon>
        <taxon>Plagiorchiida</taxon>
        <taxon>Pronocephalata</taxon>
        <taxon>Paramphistomoidea</taxon>
        <taxon>Paramphistomidae</taxon>
        <taxon>Calicophoron</taxon>
    </lineage>
</organism>
<feature type="transmembrane region" description="Helical" evidence="10">
    <location>
        <begin position="180"/>
        <end position="203"/>
    </location>
</feature>
<evidence type="ECO:0000256" key="10">
    <source>
        <dbReference type="RuleBase" id="RU361115"/>
    </source>
</evidence>
<feature type="region of interest" description="Disordered" evidence="11">
    <location>
        <begin position="319"/>
        <end position="342"/>
    </location>
</feature>
<keyword evidence="6 10" id="KW-1133">Transmembrane helix</keyword>
<accession>A0AAV2TB81</accession>
<evidence type="ECO:0000256" key="7">
    <source>
        <dbReference type="ARBA" id="ARBA00023098"/>
    </source>
</evidence>
<comment type="similarity">
    <text evidence="10">Belongs to the ELO family.</text>
</comment>
<dbReference type="GO" id="GO:0034626">
    <property type="term" value="P:fatty acid elongation, polyunsaturated fatty acid"/>
    <property type="evidence" value="ECO:0007669"/>
    <property type="project" value="TreeGrafter"/>
</dbReference>
<comment type="subcellular location">
    <subcellularLocation>
        <location evidence="1">Membrane</location>
        <topology evidence="1">Multi-pass membrane protein</topology>
    </subcellularLocation>
</comment>
<evidence type="ECO:0000256" key="3">
    <source>
        <dbReference type="ARBA" id="ARBA00022679"/>
    </source>
</evidence>
<dbReference type="InterPro" id="IPR002076">
    <property type="entry name" value="ELO_fam"/>
</dbReference>
<evidence type="ECO:0000256" key="6">
    <source>
        <dbReference type="ARBA" id="ARBA00022989"/>
    </source>
</evidence>
<dbReference type="PROSITE" id="PS01188">
    <property type="entry name" value="ELO"/>
    <property type="match status" value="1"/>
</dbReference>
<dbReference type="PANTHER" id="PTHR11157">
    <property type="entry name" value="FATTY ACID ACYL TRANSFERASE-RELATED"/>
    <property type="match status" value="1"/>
</dbReference>
<dbReference type="PANTHER" id="PTHR11157:SF69">
    <property type="entry name" value="ELONGATION OF VERY LONG CHAIN FATTY ACIDS PROTEIN 7"/>
    <property type="match status" value="1"/>
</dbReference>
<comment type="caution">
    <text evidence="12">The sequence shown here is derived from an EMBL/GenBank/DDBJ whole genome shotgun (WGS) entry which is preliminary data.</text>
</comment>
<protein>
    <recommendedName>
        <fullName evidence="10">Elongation of very long chain fatty acids protein</fullName>
        <ecNumber evidence="10">2.3.1.199</ecNumber>
    </recommendedName>
    <alternativeName>
        <fullName evidence="10">Very-long-chain 3-oxoacyl-CoA synthase</fullName>
    </alternativeName>
</protein>
<feature type="compositionally biased region" description="Basic and acidic residues" evidence="11">
    <location>
        <begin position="331"/>
        <end position="342"/>
    </location>
</feature>
<evidence type="ECO:0000256" key="2">
    <source>
        <dbReference type="ARBA" id="ARBA00022516"/>
    </source>
</evidence>
<dbReference type="EMBL" id="CAXLJL010000168">
    <property type="protein sequence ID" value="CAL5134020.1"/>
    <property type="molecule type" value="Genomic_DNA"/>
</dbReference>
<dbReference type="EC" id="2.3.1.199" evidence="10"/>
<feature type="transmembrane region" description="Helical" evidence="10">
    <location>
        <begin position="247"/>
        <end position="272"/>
    </location>
</feature>
<keyword evidence="2 10" id="KW-0444">Lipid biosynthesis</keyword>